<comment type="caution">
    <text evidence="1">The sequence shown here is derived from an EMBL/GenBank/DDBJ whole genome shotgun (WGS) entry which is preliminary data.</text>
</comment>
<proteinExistence type="predicted"/>
<reference evidence="1 2" key="1">
    <citation type="submission" date="2020-04" db="EMBL/GenBank/DDBJ databases">
        <authorList>
            <person name="Wallbank WR R."/>
            <person name="Pardo Diaz C."/>
            <person name="Kozak K."/>
            <person name="Martin S."/>
            <person name="Jiggins C."/>
            <person name="Moest M."/>
            <person name="Warren A I."/>
            <person name="Byers J.R.P. K."/>
            <person name="Montejo-Kovacevich G."/>
            <person name="Yen C E."/>
        </authorList>
    </citation>
    <scope>NUCLEOTIDE SEQUENCE [LARGE SCALE GENOMIC DNA]</scope>
</reference>
<evidence type="ECO:0000313" key="1">
    <source>
        <dbReference type="EMBL" id="CAB3228092.1"/>
    </source>
</evidence>
<accession>A0A8S0Z5D9</accession>
<dbReference type="EMBL" id="CADEBD010000281">
    <property type="protein sequence ID" value="CAB3228092.1"/>
    <property type="molecule type" value="Genomic_DNA"/>
</dbReference>
<gene>
    <name evidence="1" type="ORF">APLA_LOCUS3357</name>
</gene>
<dbReference type="Proteomes" id="UP000494256">
    <property type="component" value="Unassembled WGS sequence"/>
</dbReference>
<evidence type="ECO:0000313" key="2">
    <source>
        <dbReference type="Proteomes" id="UP000494256"/>
    </source>
</evidence>
<sequence length="89" mass="9785">MADKMIEHFEPAPAAAITTTTTVPSCENNRNSNNEVQDLQVNLLTKQIEKMSLEIALSSAAPLTLLKSLKSVERKSNKFTYTFTLASPT</sequence>
<dbReference type="OrthoDB" id="7282562at2759"/>
<protein>
    <submittedName>
        <fullName evidence="1">Uncharacterized protein</fullName>
    </submittedName>
</protein>
<dbReference type="AlphaFoldDB" id="A0A8S0Z5D9"/>
<name>A0A8S0Z5D9_ARCPL</name>
<organism evidence="1 2">
    <name type="scientific">Arctia plantaginis</name>
    <name type="common">Wood tiger moth</name>
    <name type="synonym">Phalaena plantaginis</name>
    <dbReference type="NCBI Taxonomy" id="874455"/>
    <lineage>
        <taxon>Eukaryota</taxon>
        <taxon>Metazoa</taxon>
        <taxon>Ecdysozoa</taxon>
        <taxon>Arthropoda</taxon>
        <taxon>Hexapoda</taxon>
        <taxon>Insecta</taxon>
        <taxon>Pterygota</taxon>
        <taxon>Neoptera</taxon>
        <taxon>Endopterygota</taxon>
        <taxon>Lepidoptera</taxon>
        <taxon>Glossata</taxon>
        <taxon>Ditrysia</taxon>
        <taxon>Noctuoidea</taxon>
        <taxon>Erebidae</taxon>
        <taxon>Arctiinae</taxon>
        <taxon>Arctia</taxon>
    </lineage>
</organism>